<sequence>MTNELKAGIIHLLEVKKPKVMLISDDKKHILDLIESAQKTLVIPVASKEKDSLSAALAISFIIKDLSKEVSILYPYDIPSEFKEFENLVDIKKEFDQKSLVVGINYKDTPVEKINYYIKDDTLNLVVTPVPSNFDLSRVSFTKTGTKYDLIIVIGAKDLGELGNIYYENIDDFKKPPVLNISNGDISENYGTININDPTFDSLTELMYNKLALWGFKPNKNAAKALLIGFKQ</sequence>
<dbReference type="EMBL" id="PCQY01000035">
    <property type="protein sequence ID" value="PIP04352.1"/>
    <property type="molecule type" value="Genomic_DNA"/>
</dbReference>
<proteinExistence type="predicted"/>
<organism evidence="1 2">
    <name type="scientific">candidate division WWE3 bacterium CG23_combo_of_CG06-09_8_20_14_all_40_14</name>
    <dbReference type="NCBI Taxonomy" id="1975095"/>
    <lineage>
        <taxon>Bacteria</taxon>
        <taxon>Katanobacteria</taxon>
    </lineage>
</organism>
<dbReference type="Gene3D" id="3.90.1640.10">
    <property type="entry name" value="inorganic pyrophosphatase (n-terminal core)"/>
    <property type="match status" value="1"/>
</dbReference>
<name>A0A2G9XBM1_UNCKA</name>
<accession>A0A2G9XBM1</accession>
<protein>
    <submittedName>
        <fullName evidence="1">Uncharacterized protein</fullName>
    </submittedName>
</protein>
<comment type="caution">
    <text evidence="1">The sequence shown here is derived from an EMBL/GenBank/DDBJ whole genome shotgun (WGS) entry which is preliminary data.</text>
</comment>
<evidence type="ECO:0000313" key="1">
    <source>
        <dbReference type="EMBL" id="PIP04352.1"/>
    </source>
</evidence>
<reference evidence="1 2" key="1">
    <citation type="submission" date="2017-09" db="EMBL/GenBank/DDBJ databases">
        <title>Depth-based differentiation of microbial function through sediment-hosted aquifers and enrichment of novel symbionts in the deep terrestrial subsurface.</title>
        <authorList>
            <person name="Probst A.J."/>
            <person name="Ladd B."/>
            <person name="Jarett J.K."/>
            <person name="Geller-Mcgrath D.E."/>
            <person name="Sieber C.M."/>
            <person name="Emerson J.B."/>
            <person name="Anantharaman K."/>
            <person name="Thomas B.C."/>
            <person name="Malmstrom R."/>
            <person name="Stieglmeier M."/>
            <person name="Klingl A."/>
            <person name="Woyke T."/>
            <person name="Ryan C.M."/>
            <person name="Banfield J.F."/>
        </authorList>
    </citation>
    <scope>NUCLEOTIDE SEQUENCE [LARGE SCALE GENOMIC DNA]</scope>
    <source>
        <strain evidence="1">CG23_combo_of_CG06-09_8_20_14_all_40_14</strain>
    </source>
</reference>
<dbReference type="SUPFAM" id="SSF64182">
    <property type="entry name" value="DHH phosphoesterases"/>
    <property type="match status" value="1"/>
</dbReference>
<gene>
    <name evidence="1" type="ORF">COX53_03020</name>
</gene>
<evidence type="ECO:0000313" key="2">
    <source>
        <dbReference type="Proteomes" id="UP000231388"/>
    </source>
</evidence>
<dbReference type="InterPro" id="IPR038763">
    <property type="entry name" value="DHH_sf"/>
</dbReference>
<dbReference type="Proteomes" id="UP000231388">
    <property type="component" value="Unassembled WGS sequence"/>
</dbReference>
<dbReference type="AlphaFoldDB" id="A0A2G9XBM1"/>